<protein>
    <recommendedName>
        <fullName evidence="5">ParB/Sulfiredoxin domain-containing protein</fullName>
    </recommendedName>
</protein>
<proteinExistence type="predicted"/>
<name>A0A5Q6PE66_VIBCL</name>
<evidence type="ECO:0000256" key="1">
    <source>
        <dbReference type="ARBA" id="ARBA00023125"/>
    </source>
</evidence>
<evidence type="ECO:0000313" key="3">
    <source>
        <dbReference type="EMBL" id="KAA1253010.1"/>
    </source>
</evidence>
<dbReference type="GO" id="GO:0003677">
    <property type="term" value="F:DNA binding"/>
    <property type="evidence" value="ECO:0007669"/>
    <property type="project" value="UniProtKB-KW"/>
</dbReference>
<reference evidence="3 4" key="1">
    <citation type="submission" date="2019-09" db="EMBL/GenBank/DDBJ databases">
        <authorList>
            <person name="Kritzky A."/>
            <person name="Schelkanova E.Y."/>
            <person name="Alkhova Z.V."/>
            <person name="Smirnova N.I."/>
        </authorList>
    </citation>
    <scope>NUCLEOTIDE SEQUENCE [LARGE SCALE GENOMIC DNA]</scope>
    <source>
        <strain evidence="3 4">M1526</strain>
    </source>
</reference>
<organism evidence="3 4">
    <name type="scientific">Vibrio cholerae</name>
    <dbReference type="NCBI Taxonomy" id="666"/>
    <lineage>
        <taxon>Bacteria</taxon>
        <taxon>Pseudomonadati</taxon>
        <taxon>Pseudomonadota</taxon>
        <taxon>Gammaproteobacteria</taxon>
        <taxon>Vibrionales</taxon>
        <taxon>Vibrionaceae</taxon>
        <taxon>Vibrio</taxon>
    </lineage>
</organism>
<dbReference type="AlphaFoldDB" id="A0A5Q6PE66"/>
<dbReference type="EMBL" id="VUAA01000031">
    <property type="protein sequence ID" value="KAA1253010.1"/>
    <property type="molecule type" value="Genomic_DNA"/>
</dbReference>
<sequence length="506" mass="57073">MDDRFVSPSKKKKATSTGGSFNHQANAEALVKSVKVVAQAINSHIEELNRVDINQFLGELTKELEVDLSGFSGLVNVNSSGTFYLTSPLYGETKLRPMELRTYKYDEIESKTVVNTRSNARIQELLNSLSLQDILGTLQESGQSLPAIGVEIDDGNGGKVVEIIDGSRRRRSCIIAEKDYYVFVLKGNVTAIQRKFLRETFKATKEHSFLEECIAIAADLHEYKAENPKASIEEFSNIDSKYSSSKVKRMVSFTKIPLSIIKHFSDITLRYNFFDKSLYPLYSKFNALNMLDVLDVNLKNEVRVFEEHVDDDNDLSDVNFNVIPDPYAKSVIDKLDGLAEQLSEISEDMFLYVPREAITERFVSHLAYPLYIKANDLGILDEIVVELKNYRVTIEATDDASETVSEHIPLERLEGAFKTILDGLSSYQDDNKGRSGIDGQVEAPENAVPAPKKVRTVYHWGSLKSKKYIRSTQKESGELMISFKGASDDVKEKTLDYLNKLMQEED</sequence>
<comment type="caution">
    <text evidence="3">The sequence shown here is derived from an EMBL/GenBank/DDBJ whole genome shotgun (WGS) entry which is preliminary data.</text>
</comment>
<dbReference type="PANTHER" id="PTHR38973">
    <property type="entry name" value="PLASMID PARTITIONING CONTROL PROTEIN-RELATED"/>
    <property type="match status" value="1"/>
</dbReference>
<evidence type="ECO:0000313" key="4">
    <source>
        <dbReference type="Proteomes" id="UP000323225"/>
    </source>
</evidence>
<evidence type="ECO:0008006" key="5">
    <source>
        <dbReference type="Google" id="ProtNLM"/>
    </source>
</evidence>
<evidence type="ECO:0000256" key="2">
    <source>
        <dbReference type="SAM" id="MobiDB-lite"/>
    </source>
</evidence>
<feature type="region of interest" description="Disordered" evidence="2">
    <location>
        <begin position="1"/>
        <end position="20"/>
    </location>
</feature>
<accession>A0A5Q6PE66</accession>
<dbReference type="PANTHER" id="PTHR38973:SF1">
    <property type="entry name" value="PLASMID PARTITION PROTEIN B"/>
    <property type="match status" value="1"/>
</dbReference>
<dbReference type="CDD" id="cd16394">
    <property type="entry name" value="sopB_N"/>
    <property type="match status" value="1"/>
</dbReference>
<gene>
    <name evidence="3" type="ORF">F0M16_20045</name>
</gene>
<keyword evidence="1" id="KW-0238">DNA-binding</keyword>
<dbReference type="Proteomes" id="UP000323225">
    <property type="component" value="Unassembled WGS sequence"/>
</dbReference>